<keyword evidence="4" id="KW-1185">Reference proteome</keyword>
<dbReference type="EMBL" id="JAUKWQ010000002">
    <property type="protein sequence ID" value="MDO1582108.1"/>
    <property type="molecule type" value="Genomic_DNA"/>
</dbReference>
<comment type="similarity">
    <text evidence="1">Belongs to the AHA1 family.</text>
</comment>
<dbReference type="Pfam" id="PF08327">
    <property type="entry name" value="AHSA1"/>
    <property type="match status" value="1"/>
</dbReference>
<comment type="caution">
    <text evidence="3">The sequence shown here is derived from an EMBL/GenBank/DDBJ whole genome shotgun (WGS) entry which is preliminary data.</text>
</comment>
<proteinExistence type="inferred from homology"/>
<feature type="domain" description="Activator of Hsp90 ATPase homologue 1/2-like C-terminal" evidence="2">
    <location>
        <begin position="21"/>
        <end position="146"/>
    </location>
</feature>
<evidence type="ECO:0000313" key="3">
    <source>
        <dbReference type="EMBL" id="MDO1582108.1"/>
    </source>
</evidence>
<dbReference type="Gene3D" id="3.30.530.20">
    <property type="match status" value="1"/>
</dbReference>
<sequence length="161" mass="17777">MTDDLATAETRSIVVEEVFPHSPQVIWRALTDGNLIARFLMLPTNFAPMVGTRFTFQTKPAGAWDGTIHCEVLEVVDCQRFSFSWKGGDDRNVGYGSRLDTVVTWSLSPTAGGTRLRLVHSGFELPRNETAYANMSGGWTKVVPGIAPLLHEIGEPDKIKE</sequence>
<dbReference type="InterPro" id="IPR023393">
    <property type="entry name" value="START-like_dom_sf"/>
</dbReference>
<dbReference type="SUPFAM" id="SSF55961">
    <property type="entry name" value="Bet v1-like"/>
    <property type="match status" value="1"/>
</dbReference>
<protein>
    <submittedName>
        <fullName evidence="3">SRPBCC domain-containing protein</fullName>
    </submittedName>
</protein>
<dbReference type="Proteomes" id="UP001169006">
    <property type="component" value="Unassembled WGS sequence"/>
</dbReference>
<evidence type="ECO:0000256" key="1">
    <source>
        <dbReference type="ARBA" id="ARBA00006817"/>
    </source>
</evidence>
<organism evidence="3 4">
    <name type="scientific">Rhizobium oryzicola</name>
    <dbReference type="NCBI Taxonomy" id="1232668"/>
    <lineage>
        <taxon>Bacteria</taxon>
        <taxon>Pseudomonadati</taxon>
        <taxon>Pseudomonadota</taxon>
        <taxon>Alphaproteobacteria</taxon>
        <taxon>Hyphomicrobiales</taxon>
        <taxon>Rhizobiaceae</taxon>
        <taxon>Rhizobium/Agrobacterium group</taxon>
        <taxon>Rhizobium</taxon>
    </lineage>
</organism>
<name>A0ABT8SVM7_9HYPH</name>
<reference evidence="3" key="2">
    <citation type="submission" date="2023-07" db="EMBL/GenBank/DDBJ databases">
        <authorList>
            <person name="Sun H."/>
        </authorList>
    </citation>
    <scope>NUCLEOTIDE SEQUENCE</scope>
    <source>
        <strain evidence="3">05753</strain>
    </source>
</reference>
<evidence type="ECO:0000313" key="4">
    <source>
        <dbReference type="Proteomes" id="UP001169006"/>
    </source>
</evidence>
<reference evidence="3" key="1">
    <citation type="journal article" date="2015" name="Int. J. Syst. Evol. Microbiol.">
        <title>Rhizobium oryzicola sp. nov., potential plant-growth-promoting endophytic bacteria isolated from rice roots.</title>
        <authorList>
            <person name="Zhang X.X."/>
            <person name="Gao J.S."/>
            <person name="Cao Y.H."/>
            <person name="Sheirdil R.A."/>
            <person name="Wang X.C."/>
            <person name="Zhang L."/>
        </authorList>
    </citation>
    <scope>NUCLEOTIDE SEQUENCE</scope>
    <source>
        <strain evidence="3">05753</strain>
    </source>
</reference>
<dbReference type="InterPro" id="IPR013538">
    <property type="entry name" value="ASHA1/2-like_C"/>
</dbReference>
<evidence type="ECO:0000259" key="2">
    <source>
        <dbReference type="Pfam" id="PF08327"/>
    </source>
</evidence>
<dbReference type="CDD" id="cd07814">
    <property type="entry name" value="SRPBCC_CalC_Aha1-like"/>
    <property type="match status" value="1"/>
</dbReference>
<dbReference type="RefSeq" id="WP_302076253.1">
    <property type="nucleotide sequence ID" value="NZ_JAUKWQ010000002.1"/>
</dbReference>
<gene>
    <name evidence="3" type="ORF">Q2T52_08370</name>
</gene>
<accession>A0ABT8SVM7</accession>